<keyword evidence="2" id="KW-1185">Reference proteome</keyword>
<reference evidence="1 2" key="1">
    <citation type="submission" date="2019-08" db="EMBL/GenBank/DDBJ databases">
        <title>In-depth cultivation of the pig gut microbiome towards novel bacterial diversity and tailored functional studies.</title>
        <authorList>
            <person name="Wylensek D."/>
            <person name="Hitch T.C.A."/>
            <person name="Clavel T."/>
        </authorList>
    </citation>
    <scope>NUCLEOTIDE SEQUENCE [LARGE SCALE GENOMIC DNA]</scope>
    <source>
        <strain evidence="1 2">WCA-389-WT-23D1</strain>
    </source>
</reference>
<evidence type="ECO:0000313" key="2">
    <source>
        <dbReference type="Proteomes" id="UP000429958"/>
    </source>
</evidence>
<dbReference type="Proteomes" id="UP000429958">
    <property type="component" value="Unassembled WGS sequence"/>
</dbReference>
<dbReference type="AlphaFoldDB" id="A0A7X2NKC9"/>
<protein>
    <submittedName>
        <fullName evidence="1">Uncharacterized protein</fullName>
    </submittedName>
</protein>
<organism evidence="1 2">
    <name type="scientific">Clostridium porci</name>
    <dbReference type="NCBI Taxonomy" id="2605778"/>
    <lineage>
        <taxon>Bacteria</taxon>
        <taxon>Bacillati</taxon>
        <taxon>Bacillota</taxon>
        <taxon>Clostridia</taxon>
        <taxon>Eubacteriales</taxon>
        <taxon>Clostridiaceae</taxon>
        <taxon>Clostridium</taxon>
    </lineage>
</organism>
<name>A0A7X2NKC9_9CLOT</name>
<evidence type="ECO:0000313" key="1">
    <source>
        <dbReference type="EMBL" id="MSS36496.1"/>
    </source>
</evidence>
<sequence>MAGTKFTPRLMRQEANEELEKTGMSLREQFEEERKTEVKVERRPVQVFLMILEWAKNILCAFLALTGAITLIHPDLQHAFVILVKTFLMEIWVHV</sequence>
<proteinExistence type="predicted"/>
<dbReference type="EMBL" id="VUMD01000006">
    <property type="protein sequence ID" value="MSS36496.1"/>
    <property type="molecule type" value="Genomic_DNA"/>
</dbReference>
<accession>A0A7X2NKC9</accession>
<dbReference type="RefSeq" id="WP_154471940.1">
    <property type="nucleotide sequence ID" value="NZ_VUMD01000006.1"/>
</dbReference>
<gene>
    <name evidence="1" type="ORF">FYJ39_07920</name>
</gene>
<comment type="caution">
    <text evidence="1">The sequence shown here is derived from an EMBL/GenBank/DDBJ whole genome shotgun (WGS) entry which is preliminary data.</text>
</comment>